<evidence type="ECO:0000256" key="1">
    <source>
        <dbReference type="SAM" id="Phobius"/>
    </source>
</evidence>
<feature type="transmembrane region" description="Helical" evidence="1">
    <location>
        <begin position="59"/>
        <end position="76"/>
    </location>
</feature>
<name>A0A8S5P3L1_9CAUD</name>
<evidence type="ECO:0000313" key="2">
    <source>
        <dbReference type="EMBL" id="DAE01043.1"/>
    </source>
</evidence>
<protein>
    <submittedName>
        <fullName evidence="2">Uncharacterized protein</fullName>
    </submittedName>
</protein>
<proteinExistence type="predicted"/>
<organism evidence="2">
    <name type="scientific">Myoviridae sp. ctXVO17</name>
    <dbReference type="NCBI Taxonomy" id="2825121"/>
    <lineage>
        <taxon>Viruses</taxon>
        <taxon>Duplodnaviria</taxon>
        <taxon>Heunggongvirae</taxon>
        <taxon>Uroviricota</taxon>
        <taxon>Caudoviricetes</taxon>
    </lineage>
</organism>
<dbReference type="EMBL" id="BK015316">
    <property type="protein sequence ID" value="DAE01043.1"/>
    <property type="molecule type" value="Genomic_DNA"/>
</dbReference>
<reference evidence="2" key="1">
    <citation type="journal article" date="2021" name="Proc. Natl. Acad. Sci. U.S.A.">
        <title>A Catalog of Tens of Thousands of Viruses from Human Metagenomes Reveals Hidden Associations with Chronic Diseases.</title>
        <authorList>
            <person name="Tisza M.J."/>
            <person name="Buck C.B."/>
        </authorList>
    </citation>
    <scope>NUCLEOTIDE SEQUENCE</scope>
    <source>
        <strain evidence="2">CtXVO17</strain>
    </source>
</reference>
<sequence length="77" mass="9368">MGIIKNFIESEKKLRPIAKKMRREMFLDANKGFQEFHHVTDEEILFYEYLYKRERKYRTVILILSLVCLGLLLSIWT</sequence>
<keyword evidence="1" id="KW-0812">Transmembrane</keyword>
<keyword evidence="1" id="KW-1133">Transmembrane helix</keyword>
<accession>A0A8S5P3L1</accession>
<keyword evidence="1" id="KW-0472">Membrane</keyword>